<dbReference type="GO" id="GO:0007021">
    <property type="term" value="P:tubulin complex assembly"/>
    <property type="evidence" value="ECO:0007669"/>
    <property type="project" value="InterPro"/>
</dbReference>
<dbReference type="AlphaFoldDB" id="A0A9W8MJ42"/>
<dbReference type="InterPro" id="IPR033162">
    <property type="entry name" value="TBCD"/>
</dbReference>
<dbReference type="GO" id="GO:0048487">
    <property type="term" value="F:beta-tubulin binding"/>
    <property type="evidence" value="ECO:0007669"/>
    <property type="project" value="InterPro"/>
</dbReference>
<evidence type="ECO:0000313" key="2">
    <source>
        <dbReference type="EMBL" id="KAJ2930923.1"/>
    </source>
</evidence>
<dbReference type="GO" id="GO:0007023">
    <property type="term" value="P:post-chaperonin tubulin folding pathway"/>
    <property type="evidence" value="ECO:0007669"/>
    <property type="project" value="InterPro"/>
</dbReference>
<name>A0A9W8MJ42_9AGAR</name>
<proteinExistence type="predicted"/>
<dbReference type="PANTHER" id="PTHR12658:SF0">
    <property type="entry name" value="TUBULIN-SPECIFIC CHAPERONE D"/>
    <property type="match status" value="1"/>
</dbReference>
<protein>
    <recommendedName>
        <fullName evidence="1">Tubulin-folding cofactor D C-terminal domain-containing protein</fullName>
    </recommendedName>
</protein>
<feature type="domain" description="Tubulin-folding cofactor D C-terminal" evidence="1">
    <location>
        <begin position="53"/>
        <end position="200"/>
    </location>
</feature>
<dbReference type="SUPFAM" id="SSF48371">
    <property type="entry name" value="ARM repeat"/>
    <property type="match status" value="1"/>
</dbReference>
<organism evidence="2 3">
    <name type="scientific">Candolleomyces eurysporus</name>
    <dbReference type="NCBI Taxonomy" id="2828524"/>
    <lineage>
        <taxon>Eukaryota</taxon>
        <taxon>Fungi</taxon>
        <taxon>Dikarya</taxon>
        <taxon>Basidiomycota</taxon>
        <taxon>Agaricomycotina</taxon>
        <taxon>Agaricomycetes</taxon>
        <taxon>Agaricomycetidae</taxon>
        <taxon>Agaricales</taxon>
        <taxon>Agaricineae</taxon>
        <taxon>Psathyrellaceae</taxon>
        <taxon>Candolleomyces</taxon>
    </lineage>
</organism>
<reference evidence="2" key="1">
    <citation type="submission" date="2022-06" db="EMBL/GenBank/DDBJ databases">
        <title>Genome Sequence of Candolleomyces eurysporus.</title>
        <authorList>
            <person name="Buettner E."/>
        </authorList>
    </citation>
    <scope>NUCLEOTIDE SEQUENCE</scope>
    <source>
        <strain evidence="2">VTCC 930004</strain>
    </source>
</reference>
<feature type="non-terminal residue" evidence="2">
    <location>
        <position position="293"/>
    </location>
</feature>
<dbReference type="Proteomes" id="UP001140091">
    <property type="component" value="Unassembled WGS sequence"/>
</dbReference>
<sequence>MKLPSVPNNQRWELPARTLLEELFGRSSVNVKSKMKLSSLLDNQQSDPLAKPLLDQIFESMDDPHDWANGNWLFPRAVKLLGVTAYRKDLLNGILLSIGSKTDSTQRSVSSAVVEYMKSIPTTSEGDEYSVAAFVDDLLDRATSNITSNAIVIPLFQTFNILLEAEILHRLADDSDGCTRLQRLCACATKNVTKWKNVQRINEAMKIVIGLLSFEGVRKENIESLHNFLAHPFPKTRYGAAEYLYLQVESLDYGIEDTSEIESILLDTKWSTISESEAREASNRVVYLFLDVN</sequence>
<dbReference type="InterPro" id="IPR016024">
    <property type="entry name" value="ARM-type_fold"/>
</dbReference>
<dbReference type="OrthoDB" id="1735853at2759"/>
<dbReference type="PANTHER" id="PTHR12658">
    <property type="entry name" value="BETA-TUBULIN COFACTOR D"/>
    <property type="match status" value="1"/>
</dbReference>
<gene>
    <name evidence="2" type="ORF">H1R20_g6183</name>
</gene>
<evidence type="ECO:0000259" key="1">
    <source>
        <dbReference type="Pfam" id="PF12612"/>
    </source>
</evidence>
<keyword evidence="3" id="KW-1185">Reference proteome</keyword>
<dbReference type="InterPro" id="IPR022577">
    <property type="entry name" value="TBCD_C"/>
</dbReference>
<accession>A0A9W8MJ42</accession>
<evidence type="ECO:0000313" key="3">
    <source>
        <dbReference type="Proteomes" id="UP001140091"/>
    </source>
</evidence>
<dbReference type="EMBL" id="JANBPK010000816">
    <property type="protein sequence ID" value="KAJ2930923.1"/>
    <property type="molecule type" value="Genomic_DNA"/>
</dbReference>
<comment type="caution">
    <text evidence="2">The sequence shown here is derived from an EMBL/GenBank/DDBJ whole genome shotgun (WGS) entry which is preliminary data.</text>
</comment>
<dbReference type="Pfam" id="PF12612">
    <property type="entry name" value="TFCD_C"/>
    <property type="match status" value="1"/>
</dbReference>
<dbReference type="GO" id="GO:0005096">
    <property type="term" value="F:GTPase activator activity"/>
    <property type="evidence" value="ECO:0007669"/>
    <property type="project" value="InterPro"/>
</dbReference>
<dbReference type="GO" id="GO:0000226">
    <property type="term" value="P:microtubule cytoskeleton organization"/>
    <property type="evidence" value="ECO:0007669"/>
    <property type="project" value="TreeGrafter"/>
</dbReference>